<keyword evidence="3" id="KW-1185">Reference proteome</keyword>
<protein>
    <submittedName>
        <fullName evidence="2">Uncharacterized protein</fullName>
    </submittedName>
</protein>
<reference evidence="2" key="1">
    <citation type="journal article" date="2022" name="Int. J. Mol. Sci.">
        <title>Draft Genome of Tanacetum Coccineum: Genomic Comparison of Closely Related Tanacetum-Family Plants.</title>
        <authorList>
            <person name="Yamashiro T."/>
            <person name="Shiraishi A."/>
            <person name="Nakayama K."/>
            <person name="Satake H."/>
        </authorList>
    </citation>
    <scope>NUCLEOTIDE SEQUENCE</scope>
</reference>
<evidence type="ECO:0000256" key="1">
    <source>
        <dbReference type="SAM" id="MobiDB-lite"/>
    </source>
</evidence>
<evidence type="ECO:0000313" key="3">
    <source>
        <dbReference type="Proteomes" id="UP001151760"/>
    </source>
</evidence>
<evidence type="ECO:0000313" key="2">
    <source>
        <dbReference type="EMBL" id="GJS77724.1"/>
    </source>
</evidence>
<name>A0ABQ4YIS7_9ASTR</name>
<gene>
    <name evidence="2" type="ORF">Tco_0727605</name>
</gene>
<feature type="region of interest" description="Disordered" evidence="1">
    <location>
        <begin position="1"/>
        <end position="57"/>
    </location>
</feature>
<comment type="caution">
    <text evidence="2">The sequence shown here is derived from an EMBL/GenBank/DDBJ whole genome shotgun (WGS) entry which is preliminary data.</text>
</comment>
<proteinExistence type="predicted"/>
<dbReference type="EMBL" id="BQNB010010469">
    <property type="protein sequence ID" value="GJS77724.1"/>
    <property type="molecule type" value="Genomic_DNA"/>
</dbReference>
<dbReference type="Proteomes" id="UP001151760">
    <property type="component" value="Unassembled WGS sequence"/>
</dbReference>
<feature type="compositionally biased region" description="Acidic residues" evidence="1">
    <location>
        <begin position="11"/>
        <end position="26"/>
    </location>
</feature>
<reference evidence="2" key="2">
    <citation type="submission" date="2022-01" db="EMBL/GenBank/DDBJ databases">
        <authorList>
            <person name="Yamashiro T."/>
            <person name="Shiraishi A."/>
            <person name="Satake H."/>
            <person name="Nakayama K."/>
        </authorList>
    </citation>
    <scope>NUCLEOTIDE SEQUENCE</scope>
</reference>
<accession>A0ABQ4YIS7</accession>
<sequence>MLMKTMIQLMDSDDEDLANDDNDDDVVAMPPENPTGEAEKPTDSIPTGKPGTSGYGRLRINRARSRSGVSDALPFLAQDRGRAEGGGPWKISTQFDLMPHMQSPIWVAKIKKGIEQHLAKIYTDNKSALKAEHLVPNPDDRTYDMERIRSRRPKKPFPEQIGIRSLLLAA</sequence>
<organism evidence="2 3">
    <name type="scientific">Tanacetum coccineum</name>
    <dbReference type="NCBI Taxonomy" id="301880"/>
    <lineage>
        <taxon>Eukaryota</taxon>
        <taxon>Viridiplantae</taxon>
        <taxon>Streptophyta</taxon>
        <taxon>Embryophyta</taxon>
        <taxon>Tracheophyta</taxon>
        <taxon>Spermatophyta</taxon>
        <taxon>Magnoliopsida</taxon>
        <taxon>eudicotyledons</taxon>
        <taxon>Gunneridae</taxon>
        <taxon>Pentapetalae</taxon>
        <taxon>asterids</taxon>
        <taxon>campanulids</taxon>
        <taxon>Asterales</taxon>
        <taxon>Asteraceae</taxon>
        <taxon>Asteroideae</taxon>
        <taxon>Anthemideae</taxon>
        <taxon>Anthemidinae</taxon>
        <taxon>Tanacetum</taxon>
    </lineage>
</organism>